<dbReference type="GO" id="GO:0032259">
    <property type="term" value="P:methylation"/>
    <property type="evidence" value="ECO:0007669"/>
    <property type="project" value="UniProtKB-KW"/>
</dbReference>
<evidence type="ECO:0000259" key="4">
    <source>
        <dbReference type="SMART" id="SM00967"/>
    </source>
</evidence>
<dbReference type="EMBL" id="JADYXP020000012">
    <property type="protein sequence ID" value="KAL0112560.1"/>
    <property type="molecule type" value="Genomic_DNA"/>
</dbReference>
<sequence>MLLSIVQLSLRSVRGTKLLKPAGLRSTIKCEYGTKWTSRKPVAIVNEDELFDSDDEMSRDDKQSVFKTLRRRSRAKTREKNEVVEKTDEIRVSSTGIKYVALDANNKFISSLMIDIKTKKNREKSGQILLEGFRLIQDAIQAGLTPKIIFFSRISDIQLLSLSEEVELYKIPYRTIQLWSNLTTSPGIMGIFKIPDMAARNVPENAIPLTIICDNIREPGNLGTIIRAAAAVGCEKLILMKGNLHY</sequence>
<reference evidence="5 6" key="1">
    <citation type="submission" date="2023-03" db="EMBL/GenBank/DDBJ databases">
        <title>High recombination rates correlate with genetic variation in Cardiocondyla obscurior ants.</title>
        <authorList>
            <person name="Errbii M."/>
        </authorList>
    </citation>
    <scope>NUCLEOTIDE SEQUENCE [LARGE SCALE GENOMIC DNA]</scope>
    <source>
        <strain evidence="5">Alpha-2009</strain>
        <tissue evidence="5">Whole body</tissue>
    </source>
</reference>
<proteinExistence type="inferred from homology"/>
<dbReference type="Gene3D" id="3.30.1330.30">
    <property type="match status" value="1"/>
</dbReference>
<comment type="similarity">
    <text evidence="1">Belongs to the class IV-like SAM-binding methyltransferase superfamily. RNA methyltransferase TrmH family.</text>
</comment>
<dbReference type="InterPro" id="IPR001537">
    <property type="entry name" value="SpoU_MeTrfase"/>
</dbReference>
<accession>A0AAW2FEJ9</accession>
<evidence type="ECO:0000256" key="1">
    <source>
        <dbReference type="ARBA" id="ARBA00007228"/>
    </source>
</evidence>
<dbReference type="PANTHER" id="PTHR43191">
    <property type="entry name" value="RRNA METHYLTRANSFERASE 3"/>
    <property type="match status" value="1"/>
</dbReference>
<dbReference type="SUPFAM" id="SSF75217">
    <property type="entry name" value="alpha/beta knot"/>
    <property type="match status" value="1"/>
</dbReference>
<dbReference type="InterPro" id="IPR051259">
    <property type="entry name" value="rRNA_Methyltransferase"/>
</dbReference>
<evidence type="ECO:0000256" key="3">
    <source>
        <dbReference type="ARBA" id="ARBA00022679"/>
    </source>
</evidence>
<keyword evidence="2" id="KW-0489">Methyltransferase</keyword>
<keyword evidence="6" id="KW-1185">Reference proteome</keyword>
<evidence type="ECO:0000256" key="2">
    <source>
        <dbReference type="ARBA" id="ARBA00022603"/>
    </source>
</evidence>
<organism evidence="5 6">
    <name type="scientific">Cardiocondyla obscurior</name>
    <dbReference type="NCBI Taxonomy" id="286306"/>
    <lineage>
        <taxon>Eukaryota</taxon>
        <taxon>Metazoa</taxon>
        <taxon>Ecdysozoa</taxon>
        <taxon>Arthropoda</taxon>
        <taxon>Hexapoda</taxon>
        <taxon>Insecta</taxon>
        <taxon>Pterygota</taxon>
        <taxon>Neoptera</taxon>
        <taxon>Endopterygota</taxon>
        <taxon>Hymenoptera</taxon>
        <taxon>Apocrita</taxon>
        <taxon>Aculeata</taxon>
        <taxon>Formicoidea</taxon>
        <taxon>Formicidae</taxon>
        <taxon>Myrmicinae</taxon>
        <taxon>Cardiocondyla</taxon>
    </lineage>
</organism>
<feature type="domain" description="RNA 2-O ribose methyltransferase substrate binding" evidence="4">
    <location>
        <begin position="129"/>
        <end position="198"/>
    </location>
</feature>
<name>A0AAW2FEJ9_9HYME</name>
<dbReference type="GO" id="GO:0006396">
    <property type="term" value="P:RNA processing"/>
    <property type="evidence" value="ECO:0007669"/>
    <property type="project" value="InterPro"/>
</dbReference>
<dbReference type="GO" id="GO:0008173">
    <property type="term" value="F:RNA methyltransferase activity"/>
    <property type="evidence" value="ECO:0007669"/>
    <property type="project" value="InterPro"/>
</dbReference>
<dbReference type="SMART" id="SM00967">
    <property type="entry name" value="SpoU_sub_bind"/>
    <property type="match status" value="1"/>
</dbReference>
<dbReference type="InterPro" id="IPR029026">
    <property type="entry name" value="tRNA_m1G_MTases_N"/>
</dbReference>
<dbReference type="InterPro" id="IPR053888">
    <property type="entry name" value="MRM3-like_sub_bind"/>
</dbReference>
<protein>
    <recommendedName>
        <fullName evidence="4">RNA 2-O ribose methyltransferase substrate binding domain-containing protein</fullName>
    </recommendedName>
</protein>
<gene>
    <name evidence="5" type="ORF">PUN28_012109</name>
</gene>
<dbReference type="Pfam" id="PF00588">
    <property type="entry name" value="SpoU_methylase"/>
    <property type="match status" value="1"/>
</dbReference>
<dbReference type="GO" id="GO:0003723">
    <property type="term" value="F:RNA binding"/>
    <property type="evidence" value="ECO:0007669"/>
    <property type="project" value="InterPro"/>
</dbReference>
<dbReference type="PANTHER" id="PTHR43191:SF2">
    <property type="entry name" value="RRNA METHYLTRANSFERASE 3, MITOCHONDRIAL"/>
    <property type="match status" value="1"/>
</dbReference>
<dbReference type="InterPro" id="IPR029028">
    <property type="entry name" value="Alpha/beta_knot_MTases"/>
</dbReference>
<comment type="caution">
    <text evidence="5">The sequence shown here is derived from an EMBL/GenBank/DDBJ whole genome shotgun (WGS) entry which is preliminary data.</text>
</comment>
<dbReference type="AlphaFoldDB" id="A0AAW2FEJ9"/>
<evidence type="ECO:0000313" key="5">
    <source>
        <dbReference type="EMBL" id="KAL0112560.1"/>
    </source>
</evidence>
<dbReference type="Gene3D" id="3.40.1280.10">
    <property type="match status" value="1"/>
</dbReference>
<evidence type="ECO:0000313" key="6">
    <source>
        <dbReference type="Proteomes" id="UP001430953"/>
    </source>
</evidence>
<keyword evidence="3" id="KW-0808">Transferase</keyword>
<dbReference type="InterPro" id="IPR013123">
    <property type="entry name" value="SpoU_subst-bd"/>
</dbReference>
<dbReference type="Proteomes" id="UP001430953">
    <property type="component" value="Unassembled WGS sequence"/>
</dbReference>
<dbReference type="InterPro" id="IPR029064">
    <property type="entry name" value="Ribosomal_eL30-like_sf"/>
</dbReference>
<dbReference type="GO" id="GO:0005737">
    <property type="term" value="C:cytoplasm"/>
    <property type="evidence" value="ECO:0007669"/>
    <property type="project" value="UniProtKB-ARBA"/>
</dbReference>
<dbReference type="Pfam" id="PF22435">
    <property type="entry name" value="MRM3-like_sub_bind"/>
    <property type="match status" value="1"/>
</dbReference>
<dbReference type="SUPFAM" id="SSF55315">
    <property type="entry name" value="L30e-like"/>
    <property type="match status" value="1"/>
</dbReference>